<evidence type="ECO:0000313" key="3">
    <source>
        <dbReference type="Proteomes" id="UP001190700"/>
    </source>
</evidence>
<dbReference type="PROSITE" id="PS50176">
    <property type="entry name" value="ARM_REPEAT"/>
    <property type="match status" value="1"/>
</dbReference>
<reference evidence="2 3" key="1">
    <citation type="journal article" date="2015" name="Genome Biol. Evol.">
        <title>Comparative Genomics of a Bacterivorous Green Alga Reveals Evolutionary Causalities and Consequences of Phago-Mixotrophic Mode of Nutrition.</title>
        <authorList>
            <person name="Burns J.A."/>
            <person name="Paasch A."/>
            <person name="Narechania A."/>
            <person name="Kim E."/>
        </authorList>
    </citation>
    <scope>NUCLEOTIDE SEQUENCE [LARGE SCALE GENOMIC DNA]</scope>
    <source>
        <strain evidence="2 3">PLY_AMNH</strain>
    </source>
</reference>
<dbReference type="InterPro" id="IPR016024">
    <property type="entry name" value="ARM-type_fold"/>
</dbReference>
<feature type="non-terminal residue" evidence="2">
    <location>
        <position position="1"/>
    </location>
</feature>
<dbReference type="EMBL" id="LGRX02031191">
    <property type="protein sequence ID" value="KAK3244951.1"/>
    <property type="molecule type" value="Genomic_DNA"/>
</dbReference>
<dbReference type="Gene3D" id="1.25.10.10">
    <property type="entry name" value="Leucine-rich Repeat Variant"/>
    <property type="match status" value="1"/>
</dbReference>
<comment type="caution">
    <text evidence="2">The sequence shown here is derived from an EMBL/GenBank/DDBJ whole genome shotgun (WGS) entry which is preliminary data.</text>
</comment>
<evidence type="ECO:0000256" key="1">
    <source>
        <dbReference type="PROSITE-ProRule" id="PRU00259"/>
    </source>
</evidence>
<protein>
    <submittedName>
        <fullName evidence="2">Uncharacterized protein</fullName>
    </submittedName>
</protein>
<dbReference type="SMART" id="SM00185">
    <property type="entry name" value="ARM"/>
    <property type="match status" value="1"/>
</dbReference>
<accession>A0AAE0BY68</accession>
<sequence length="143" mass="14184">GVDTSHVATAVVGNGAIPALVQLLGNGDPPTQREAAFTLGNICSPWGSIDAPQGVQPLTQAVASGLVPAALHVAEAADLVSAQTALQLLYCVLTRLPQGPSMVNAAGGAAVLTCLVHSSGNEVVRQLASQCFDSAAGSSDTGL</sequence>
<organism evidence="2 3">
    <name type="scientific">Cymbomonas tetramitiformis</name>
    <dbReference type="NCBI Taxonomy" id="36881"/>
    <lineage>
        <taxon>Eukaryota</taxon>
        <taxon>Viridiplantae</taxon>
        <taxon>Chlorophyta</taxon>
        <taxon>Pyramimonadophyceae</taxon>
        <taxon>Pyramimonadales</taxon>
        <taxon>Pyramimonadaceae</taxon>
        <taxon>Cymbomonas</taxon>
    </lineage>
</organism>
<dbReference type="InterPro" id="IPR011989">
    <property type="entry name" value="ARM-like"/>
</dbReference>
<dbReference type="SUPFAM" id="SSF48371">
    <property type="entry name" value="ARM repeat"/>
    <property type="match status" value="1"/>
</dbReference>
<proteinExistence type="predicted"/>
<dbReference type="Proteomes" id="UP001190700">
    <property type="component" value="Unassembled WGS sequence"/>
</dbReference>
<gene>
    <name evidence="2" type="ORF">CYMTET_45460</name>
</gene>
<dbReference type="InterPro" id="IPR000225">
    <property type="entry name" value="Armadillo"/>
</dbReference>
<keyword evidence="3" id="KW-1185">Reference proteome</keyword>
<evidence type="ECO:0000313" key="2">
    <source>
        <dbReference type="EMBL" id="KAK3244951.1"/>
    </source>
</evidence>
<dbReference type="Pfam" id="PF00514">
    <property type="entry name" value="Arm"/>
    <property type="match status" value="1"/>
</dbReference>
<name>A0AAE0BY68_9CHLO</name>
<feature type="repeat" description="ARM" evidence="1">
    <location>
        <begin position="15"/>
        <end position="42"/>
    </location>
</feature>
<dbReference type="AlphaFoldDB" id="A0AAE0BY68"/>